<dbReference type="GO" id="GO:0016020">
    <property type="term" value="C:membrane"/>
    <property type="evidence" value="ECO:0007669"/>
    <property type="project" value="InterPro"/>
</dbReference>
<dbReference type="Gene3D" id="1.10.1330.10">
    <property type="entry name" value="Dockerin domain"/>
    <property type="match status" value="1"/>
</dbReference>
<dbReference type="PROSITE" id="PS50268">
    <property type="entry name" value="CADHERIN_2"/>
    <property type="match status" value="1"/>
</dbReference>
<dbReference type="Gene3D" id="2.60.40.3440">
    <property type="match status" value="2"/>
</dbReference>
<dbReference type="Gene3D" id="2.60.120.380">
    <property type="match status" value="2"/>
</dbReference>
<gene>
    <name evidence="3" type="ORF">Poly41_00110</name>
</gene>
<reference evidence="3 4" key="1">
    <citation type="submission" date="2019-02" db="EMBL/GenBank/DDBJ databases">
        <title>Deep-cultivation of Planctomycetes and their phenomic and genomic characterization uncovers novel biology.</title>
        <authorList>
            <person name="Wiegand S."/>
            <person name="Jogler M."/>
            <person name="Boedeker C."/>
            <person name="Pinto D."/>
            <person name="Vollmers J."/>
            <person name="Rivas-Marin E."/>
            <person name="Kohn T."/>
            <person name="Peeters S.H."/>
            <person name="Heuer A."/>
            <person name="Rast P."/>
            <person name="Oberbeckmann S."/>
            <person name="Bunk B."/>
            <person name="Jeske O."/>
            <person name="Meyerdierks A."/>
            <person name="Storesund J.E."/>
            <person name="Kallscheuer N."/>
            <person name="Luecker S."/>
            <person name="Lage O.M."/>
            <person name="Pohl T."/>
            <person name="Merkel B.J."/>
            <person name="Hornburger P."/>
            <person name="Mueller R.-W."/>
            <person name="Bruemmer F."/>
            <person name="Labrenz M."/>
            <person name="Spormann A.M."/>
            <person name="Op Den Camp H."/>
            <person name="Overmann J."/>
            <person name="Amann R."/>
            <person name="Jetten M.S.M."/>
            <person name="Mascher T."/>
            <person name="Medema M.H."/>
            <person name="Devos D.P."/>
            <person name="Kaster A.-K."/>
            <person name="Ovreas L."/>
            <person name="Rohde M."/>
            <person name="Galperin M.Y."/>
            <person name="Jogler C."/>
        </authorList>
    </citation>
    <scope>NUCLEOTIDE SEQUENCE [LARGE SCALE GENOMIC DNA]</scope>
    <source>
        <strain evidence="3 4">Poly41</strain>
    </source>
</reference>
<organism evidence="3 4">
    <name type="scientific">Novipirellula artificiosorum</name>
    <dbReference type="NCBI Taxonomy" id="2528016"/>
    <lineage>
        <taxon>Bacteria</taxon>
        <taxon>Pseudomonadati</taxon>
        <taxon>Planctomycetota</taxon>
        <taxon>Planctomycetia</taxon>
        <taxon>Pirellulales</taxon>
        <taxon>Pirellulaceae</taxon>
        <taxon>Novipirellula</taxon>
    </lineage>
</organism>
<dbReference type="Gene3D" id="2.160.20.10">
    <property type="entry name" value="Single-stranded right-handed beta-helix, Pectin lyase-like"/>
    <property type="match status" value="1"/>
</dbReference>
<sequence>MTQRRLSRKPTKASKLTSRRLHHETLEKRELLAADLGVSETAPNLLSIEANSGRQFDLQDSNQLLEAPAQLKFRFDGGQQLDPTTFDAFQFTRSGGDGSFGEANDVSITPGYIGFEDENGTRIVVARFAETLPDDFYTIVIAGCDDTNAGTVGLRNTDGEFFAPAALADGTQPHSQVIRFEVEVGPKVVAVVPQPIEGTGASRTQNRDQIFVYFNEDPLTNPNAGVVTSTGSASDPSVVRPEFYNLFFTGDTVESTDDSKFNPIAIEYDPALHRATLTFEAELQSLQPVADAGGSGTFRLRIGSSQDLPITLAPDSADQTADVGDTFANARSLGVTFGPQDASIAISGEVEATAGNTMRWPGIDSPGVRDDRRDAQITGRADTNDGVNVFYYNFATLYGTDASNLKLENAITPAQQQRTREILDLYAEHLGVQFIETEDRGLQIVTGDLRALVETASTGTGVPYLDYRVNDDDPSKGVLILDASESWFDGYGLSPDARPSWFVEALRGVGSLLGIGNTFDQPGGVASGSNPGFVLPNVNLEPDFLSTSDIIAGQTLHRPEIRDADLYKFQVTQSGHIAVETYAQRLLETSMLDTDLKLWRYDSVSRKYELVARNADFYGDDSFIGLDVEPDVYVLGITAAGNNDYNPNIADSGGGGLSQGRYEIRLSFESTQSSTITDTNLSKLDGDSDGIAGGDFNFWFRVAQEVGPGTDPRVIYVDKAGSNSNSGTFGSPYRTIAHALDKADPNDIVRILPDAGADGRIDTTADNRAYEIGKTSGGVTLSDGATFEIPRGVSVMVDAGTMVKLLNAKISVGSETIDEDRSLASLQVLGTPMLVDGDGATIDGSVDFTSHNEEMRDGIGFAIDTNILPTTPTPGNWGGIEFRNDFDYSEGRPVWETEGIFLDYVSHADIRFGGGSVTATQPIVNPLQMLESRPTLIYNFISESRDAAISADPNSFLETNFNAPIFQQAATFTSDYDRVGPFVRGNVLVDNSINGLFVRVKTPAVGQLEPMTVSGRFDDLDITHVLSQVLVLQGQPGGPQLLQDRPDVLSATVNSANGTASGTLTPASTVDYRVTFVTRDGYESLASEPTRSVVVGTSGTVMLATLPAAPAEYAGRRLYRINASGQYEFVSQLDRATPTFTDNGTTRGGLISDAALATATGERLMPRFDARLKLDPGTVMKIDSARIEATFGADFYAEGTEANPIVLTSRQDDRFGAGGTFDTNNDGAFSDAGAVRPIAGDWSGLVFRQGSSASIDHAVLSHAGGSSNISGGFATFNPVEILQADVRIANSTFSNNANGYDGTDSIRDGVGFNGPSTIFVRGAQPTIVNNKIIDNAGAAISVNPDALNYLAVKDQGRGTSAIDLFVSDGDNQGLLVSGNQLDNNAINGMLIRSEILTTESVWDDTDIVHVVENTVQASPHHYRSGLRLKSDPNQSLVVKMQAGGSLVTSTVRTDIDDAIGGTIQILGQAGFPVILTSIQDCSVGAGFTPDGLPQNDTIESGVCIADVTANPASAGDWYGIVLSADTNDRNVAFVPESERSVASQAAVNAIPGNAQKLGSLAQNEVSADENRRLGFNIRGSLSQNGDIDVYHFTANGGTEVYFDIDDTDFGLDTVVELIDINGNILALSNSSNDESVTPSDLVNNIASGSVLPLFKTGKTVVENPNALDGGMRVILPGNSQSVNEYYVRVRSSNLRPGDSPSRLRDVSLVGAGLSFGQYQLSIRLRETDEIAGSTVRLADIRYATNALDLPAAPLHSPLAGEHAEELTSAGVDVNDGGTAFNGTEGSGQFANADADPVGNLDLSDRGVLRVSGYLGNQIPSTNLNFSQLEEMDLDVYRVDITHGRQEPNIIGENRFVSTVFDLDYADQVGGANTSLAVFDSAGRLILHGRDSNVADDQGRPTLGNDMTNLDGGSAGTLDAYIGPVELQVGTYYVVVSSAQMIPESLNQLFQADPADTNVRILPVDSVRNIAEEGFEDVSLGVNTSTPFTPVQSINSRADLPTITPLFDETSIVPYQLEDVRMFFTLDQGLSGTNQSTLISIDPFTGQLERTIGQFAQPVGDLAMRRDGELFAYSLGPATGQQNNGNTGNFLNISSADASASGGDDGLTFRRANQAGTGTENDDNAQLLINAIAFVPQSGNAGASTGNNPSIPDGERAYVVGTRDNFGRGEIYDDLRRNIVYSVVANSGAATNQGSTNGQLDRDFGSGPYSETMGAASNKQEFGMVDVGQFEDSPPDVDGNLVDAGDITGLAMDPVLGASQMYAVTDGGYVLSFSPFDTRAVDIDPADPGTYFRVINSTNHGAITPHPDDFNSLFGGGVRFASLTLGPRLTGREGTFGNGPYAQVLFGVTENGWIYTMQINETSGRIEPAHVLVNGNYAIPTVDQFGSQLSVRPTGVAFSIREENLWHQTSDLSTPFSVGGSNSTNNLHGTYEPHNETRIRTSSGSSLYFGNEISGNADENTLDGGNGTLNPGGAHGSVVSKPISLEGYSAADKPTMYFTYFLEVEADDDYTLNRQQVDAFRVFAAGDDGQWQMVSTSDSFRSFVNYDEYDYFGSNGQIPVQEAYDNTGVWRQARVDLSPLAGNKNVQLRFDFSTAGGMQSQFVTSGYLTEIQAVAGTDVVDGTTFAMYDSSSFDFTTFEFVRGASVNIPSPSTIFSGQQMAFERPTGATVTIILTSGTATLPNEVEFTPGVTSSALLATRIATTLGTLAPELQASAVQGRLIVPEAESFSLTPERFAAADVLIPDNGAGLANVVALDGQSLSVGNSIGETTTVSFNQTQEVSFGNLTELVTVTSDFTGFADGVRIVFADEINDLFAADVPARATYDFFQRTITVTYNSNPDPLLFPTPTNNDYSAVVAALDALPFFSATLTAGTGTVPFAAPFSAPVFSTNEVFIDPAASADALTQAIADKLNALDPSLQAVAQGTRLVIPAASSVSSTTPAITVTSFNGGTTASQYLPNGNVPVFYANSMVVEEVRDSIRESLTEGIGAIDPVTGVSSASLLTYPDYGTTRIRVFNQQLWFNQSAIGFSTYLPGDEFGAFGSSSISTNQVNTRPGSNNAITGVYIDDIVVGFAERGEVVLNAPANQNFDVLPETRTFTYTDTQQPEYPNEILTGGYTLEVRKGAEYGAANDYDPIRLYTNEQYGLGRSFDTNDRLDEEGVTLIAPSGADLVDGDSFVIGNGLTTLTFEFDSDGSVAAGNVRVPFTPLMVGASFDERYDEANVVASAIRDAINSAQAFNILGLKAAGRDSTEIGTMTDNRIELFGESIQVNPSTGRFLKVDLVAEETFYGRESARTLPMVDHDNQTVSDAIYYDTFARATVTDYVNGMTDTLVAVGKIGDHVGTGDANSVLIDSPSNDVDIVKIFLNAGDIIDVDLDTIGWNLGTEFDDPRVEVYRESGGVISLAAASATQSSAPGESSAGAFINDFTATQTGYYYVRVAPRSSFFFFDGSYGEYQLTVRPGAAITRDVMMVDYHMDNGDQNAFRDQGQLIIESNFIRDFGGTGIRATFRTDIGPDNDANFGYPVPIDRRPGSAARLRNDNTERLLPGTVIANNVIIADGGTGIVFSGEVAASGDSPAPVPFGRIVNNTVVGNGSGVGIDVSQNASPTVLNNIVTDFATGLQIAGNSASTISGSNAYRSNGTHSTAGLDSSDIIIPSNVELFQDSSVDNYIPADGSDVIDSSLSSLTDRSNFYQTVKQPVGVSLSPIIAPSFDAYGIPRVDLSDQGTSGGVGSNVFIDRGAIDRADFLRPKASQVSPLDYIAGQGAVIEGGEIDPEESYLRLSSGTVDYFEIQLFDPNGSGPDPRTITKDNVSLTENGVRLLPDVDYTFGYSANSRLVRLTPLAGAFRTDAVYEITLNNKSRISVDLPNGGKIVDGDQVIVDDLAGNRAVFEFESGYVVSVPQNSTITVLETNARFTDRQTFDIVSPTGEQRRFEINTANSVNSNNVEVRLIGAGTIEQVRDAIWAALNGPDRSNPSITVASYLGLTPAKVGENQLQLGTVDGHSITGVVDGMEFTGSTDSIASGDSFTYRHNSNTVTFTFTTNAVDTSVPANANQIPFHLTDAPFEIAEKIVAAIDRFPQLNLGSAQATGDQVLLGGVEADSLTPGPLTIVGVPGVTGSLELNVPDTANGIALVNSTFVVDVDGFAVTFRYTDDPAATSVTEELILLNASMSTSQIATLTASRIGPSYSGVLTPSASGSVVRLGEQAAIVPSGQTPSAASLAVTANATGIVLETRGVSGGAIPVEFIPTSQFSEAAAGSIFQTAIAASRLEVSSFSPGGGTVWIEDAITADVTIADVADGVLVPAITDLAGNTVQETRPNNETRFTIIMPEVLFDFGDAADSYGTLFASGGPRHTVSGNRTPRLGNFLDTEDDGRPTVNADGDDQPLTLSAVGSTMFDVDAGMNNQLLVTVNSTPPVGGEILQVTVGSTVTRFELIEPTSNPLVGNVPVVINLDDAPSEIASKLLVAMQGRLEETGDALLVGIDPNDNATIDLTAIDDEDGVPIGTYSVGGIGVKVFTTVDADPDNVAADQIMGFLNPLDPAGSNVNIVVTGTGLIDGWIDYDRDGIFQDDEQVFTSVAAIDGTNRLTIPSRIGDSDIVIGDTFDTAMRVRISNAGNLGPDGVAIGGEVEDYIISVLPRNAAVPADDAYTTVEDTPLVIDGTGTQDDLFVNDEGVDAQLIPIRYFIIDSPQHGTLIQTNPNEGYFTYTPDKDFNGQDSFTYRFNAQETGDSVSTLATVTIDVSPVNDSPELEISATDFDLLEDATATTISGFVSKATTGPDTATDELANQILNLTIAPVSIVPTSLMTQSPTLDVDGNLTVFPAADEFGTAIYVLRGTDAAATGNPALVDPITVSRTFTVHVRPVNDPPTVNPDLANTSDEVVPVGPNPIVDEAYEINGVGEITYTLREDNTQALGDTSQPYFIPINAAPAASGYARVGLLDVFLPGPPTEILDLPGGLQTIELVDFPANQTTALGGTLTSVVENGVVVGINYVPPLNYNRDIGGEDSFTYTVRDNGQSWDSDLGDFVEDPKEATNTVYLKLNPVNDRPEFQLNQSTFEVKEDSGLVTRNNFAFNINAGPPQTAFDETSLTSGQQVEFTVTSVGLSPQEAATFFTQFPAISPNGTLTFRPAPNAFGSFEFEVVLSDLGPGNATRGDLISSLPQTIAIDVLPTNDPPTINPNVDPLEFDMFEDASIDIPVTGNGTTSGLLDVFLVGPGNEVSDVVPGGNQTLSLGTPLPVTSAAGGKLTPITDSNGNVTGLRYLPPANYAGNDSFIYTVIDDGVSVEVGTGGQVSNDPRVAANTVALTIMPVNDQPIFSGGGNVTSDEDQNTGLGRGVVEVANWATNVQAGPSGAVDEINGQGSIAPQKPEFIITQIGGDADLFSVAPLATIENSSATLTYVSAPDANGVATFTATLVDDGPADATIGDDAIGETKTFVVTVRSVNDVPTFSPGNDVIVSEDSGPYSAEWATMISPGPADEQLQTLVFNVNMPEGSEALFASLPVINEEGVLRFTPATNAVGTVDLQVSATDVLGATSPSSLLRITITEVNDAPRPVNDTLDPSDEDTVLNIAASELLANDVDPDLITNPNEQLTLVMPSDSFSISGARVSYDAATQTIQYDPTVSSTLQALAPGESLTDSFSYSVRDAAGVTSGPVVVSVEVNGVNDAPILVADNPTLVPGSTTTIAPLVNDTDIDGTIDPTTLRIELQPAFGSVSIDPAGVITYTPFASFSQQDTFSYSVADNLGLRSAPALIVVDANAAPIARGDTGGTFLDEAVVINVAANDSDPDGTLDLTSIRILSGPSRGEAVPLADGTVRYIPATGFVGTDSFTYAISDMQGRESAPATVNLRVVASELQNPKQFSDVNADGAVSALDALLIINLLSELDGTSSIPVEPDDRGPNFYDVNGDRSISASDALQVINVLTARDTIPNTGSGEGEAVGEIASAFSSDVIRMTTTQTVVSIAEPQSAFALAPRPDKLASTNADESNDLMSESSDWLGDEDVIDMIAGTRQSDEGMDPNLAALDDALTSFH</sequence>
<dbReference type="InterPro" id="IPR045474">
    <property type="entry name" value="GEVED"/>
</dbReference>
<dbReference type="NCBIfam" id="TIGR01965">
    <property type="entry name" value="VCBS_repeat"/>
    <property type="match status" value="1"/>
</dbReference>
<proteinExistence type="predicted"/>
<dbReference type="InterPro" id="IPR011050">
    <property type="entry name" value="Pectin_lyase_fold/virulence"/>
</dbReference>
<dbReference type="Gene3D" id="2.60.40.2810">
    <property type="match status" value="1"/>
</dbReference>
<dbReference type="GO" id="GO:0007156">
    <property type="term" value="P:homophilic cell adhesion via plasma membrane adhesion molecules"/>
    <property type="evidence" value="ECO:0007669"/>
    <property type="project" value="InterPro"/>
</dbReference>
<feature type="region of interest" description="Disordered" evidence="1">
    <location>
        <begin position="5976"/>
        <end position="5995"/>
    </location>
</feature>
<dbReference type="OrthoDB" id="247526at2"/>
<keyword evidence="4" id="KW-1185">Reference proteome</keyword>
<dbReference type="Pfam" id="PF00404">
    <property type="entry name" value="Dockerin_1"/>
    <property type="match status" value="1"/>
</dbReference>
<evidence type="ECO:0000259" key="2">
    <source>
        <dbReference type="PROSITE" id="PS50268"/>
    </source>
</evidence>
<dbReference type="GO" id="GO:0005509">
    <property type="term" value="F:calcium ion binding"/>
    <property type="evidence" value="ECO:0007669"/>
    <property type="project" value="InterPro"/>
</dbReference>
<evidence type="ECO:0000313" key="4">
    <source>
        <dbReference type="Proteomes" id="UP000319143"/>
    </source>
</evidence>
<protein>
    <submittedName>
        <fullName evidence="3">Dockerin type I repeat protein</fullName>
    </submittedName>
</protein>
<dbReference type="InterPro" id="IPR002105">
    <property type="entry name" value="Dockerin_1_rpt"/>
</dbReference>
<evidence type="ECO:0000256" key="1">
    <source>
        <dbReference type="SAM" id="MobiDB-lite"/>
    </source>
</evidence>
<dbReference type="SUPFAM" id="SSF51126">
    <property type="entry name" value="Pectin lyase-like"/>
    <property type="match status" value="2"/>
</dbReference>
<dbReference type="InterPro" id="IPR002126">
    <property type="entry name" value="Cadherin-like_dom"/>
</dbReference>
<dbReference type="InterPro" id="IPR006626">
    <property type="entry name" value="PbH1"/>
</dbReference>
<dbReference type="GO" id="GO:0004553">
    <property type="term" value="F:hydrolase activity, hydrolyzing O-glycosyl compounds"/>
    <property type="evidence" value="ECO:0007669"/>
    <property type="project" value="InterPro"/>
</dbReference>
<dbReference type="Proteomes" id="UP000319143">
    <property type="component" value="Unassembled WGS sequence"/>
</dbReference>
<dbReference type="InterPro" id="IPR010221">
    <property type="entry name" value="VCBS_dom"/>
</dbReference>
<dbReference type="SMART" id="SM00710">
    <property type="entry name" value="PbH1"/>
    <property type="match status" value="8"/>
</dbReference>
<dbReference type="RefSeq" id="WP_146523903.1">
    <property type="nucleotide sequence ID" value="NZ_SJPV01000001.1"/>
</dbReference>
<accession>A0A5C6E3G1</accession>
<feature type="compositionally biased region" description="Polar residues" evidence="1">
    <location>
        <begin position="5981"/>
        <end position="5995"/>
    </location>
</feature>
<dbReference type="Pfam" id="PF20009">
    <property type="entry name" value="GEVED"/>
    <property type="match status" value="1"/>
</dbReference>
<dbReference type="Pfam" id="PF17963">
    <property type="entry name" value="Big_9"/>
    <property type="match status" value="3"/>
</dbReference>
<comment type="caution">
    <text evidence="3">The sequence shown here is derived from an EMBL/GenBank/DDBJ whole genome shotgun (WGS) entry which is preliminary data.</text>
</comment>
<dbReference type="InterPro" id="IPR036439">
    <property type="entry name" value="Dockerin_dom_sf"/>
</dbReference>
<dbReference type="SUPFAM" id="SSF63446">
    <property type="entry name" value="Type I dockerin domain"/>
    <property type="match status" value="1"/>
</dbReference>
<dbReference type="GO" id="GO:0000272">
    <property type="term" value="P:polysaccharide catabolic process"/>
    <property type="evidence" value="ECO:0007669"/>
    <property type="project" value="InterPro"/>
</dbReference>
<dbReference type="InterPro" id="IPR040853">
    <property type="entry name" value="RapA2_cadherin-like"/>
</dbReference>
<dbReference type="NCBIfam" id="NF012211">
    <property type="entry name" value="tand_rpt_95"/>
    <property type="match status" value="3"/>
</dbReference>
<dbReference type="EMBL" id="SJPV01000001">
    <property type="protein sequence ID" value="TWU41719.1"/>
    <property type="molecule type" value="Genomic_DNA"/>
</dbReference>
<dbReference type="Pfam" id="PF17803">
    <property type="entry name" value="Cadherin_4"/>
    <property type="match status" value="1"/>
</dbReference>
<feature type="domain" description="Cadherin" evidence="2">
    <location>
        <begin position="4672"/>
        <end position="4751"/>
    </location>
</feature>
<evidence type="ECO:0000313" key="3">
    <source>
        <dbReference type="EMBL" id="TWU41719.1"/>
    </source>
</evidence>
<name>A0A5C6E3G1_9BACT</name>
<dbReference type="InterPro" id="IPR012334">
    <property type="entry name" value="Pectin_lyas_fold"/>
</dbReference>